<reference evidence="1" key="1">
    <citation type="submission" date="2019-04" db="EMBL/GenBank/DDBJ databases">
        <title>Microbes associate with the intestines of laboratory mice.</title>
        <authorList>
            <person name="Navarre W."/>
            <person name="Wong E."/>
            <person name="Huang K."/>
            <person name="Tropini C."/>
            <person name="Ng K."/>
            <person name="Yu B."/>
        </authorList>
    </citation>
    <scope>NUCLEOTIDE SEQUENCE</scope>
    <source>
        <strain evidence="1">NM72_1-8</strain>
    </source>
</reference>
<accession>A0AC61R2W6</accession>
<evidence type="ECO:0000313" key="2">
    <source>
        <dbReference type="Proteomes" id="UP000307720"/>
    </source>
</evidence>
<evidence type="ECO:0000313" key="1">
    <source>
        <dbReference type="EMBL" id="TGX99846.1"/>
    </source>
</evidence>
<keyword evidence="1" id="KW-0378">Hydrolase</keyword>
<gene>
    <name evidence="1" type="primary">nagA</name>
    <name evidence="1" type="ORF">E5357_03740</name>
</gene>
<comment type="caution">
    <text evidence="1">The sequence shown here is derived from an EMBL/GenBank/DDBJ whole genome shotgun (WGS) entry which is preliminary data.</text>
</comment>
<name>A0AC61R2W6_9FIRM</name>
<keyword evidence="2" id="KW-1185">Reference proteome</keyword>
<proteinExistence type="predicted"/>
<dbReference type="EC" id="3.5.1.25" evidence="1"/>
<sequence length="370" mass="39412">MIIKNASVFEENGTFVTKDVYIENGLFADSSTDDTVIDASNLYAIPGLTDIHFHGCVGHDFCDGTHEAIRAIAEYELKNGVTAICPATMTYDEDTLSKIAEAAASYDNASGAELVGINMEGPFISPAKKGAQNGKYIHKPDADMFRRLQEKAGGLFKLVDIAPEEEGSMKFIEALKDEVTISLAHTTADFDIANEAYQKGARHTTHLYNAMPSFSHRAPGVIGAACDNEHVRVELIADGIHIHPAVVRTTFKMFGSDRVVLISDSMMATGLTDGDYSLGGQAVKVVGQLATLADGTIAGSATNLMGCVRSAVKNMGIPLGTAIKAAAVNSAKAIGIYDNYGSITPGKKANLVLLDKDLNIVKIFFKGNEI</sequence>
<protein>
    <submittedName>
        <fullName evidence="1">N-acetylglucosamine-6-phosphate deacetylase</fullName>
        <ecNumber evidence="1">3.5.1.25</ecNumber>
    </submittedName>
</protein>
<dbReference type="Proteomes" id="UP000307720">
    <property type="component" value="Unassembled WGS sequence"/>
</dbReference>
<dbReference type="EMBL" id="SRZB01000004">
    <property type="protein sequence ID" value="TGX99846.1"/>
    <property type="molecule type" value="Genomic_DNA"/>
</dbReference>
<organism evidence="1 2">
    <name type="scientific">Hominisplanchenecus murintestinalis</name>
    <dbReference type="NCBI Taxonomy" id="2941517"/>
    <lineage>
        <taxon>Bacteria</taxon>
        <taxon>Bacillati</taxon>
        <taxon>Bacillota</taxon>
        <taxon>Clostridia</taxon>
        <taxon>Lachnospirales</taxon>
        <taxon>Lachnospiraceae</taxon>
        <taxon>Hominisplanchenecus</taxon>
    </lineage>
</organism>